<dbReference type="Proteomes" id="UP000446348">
    <property type="component" value="Unassembled WGS sequence"/>
</dbReference>
<evidence type="ECO:0000256" key="5">
    <source>
        <dbReference type="ARBA" id="ARBA00023235"/>
    </source>
</evidence>
<organism evidence="8 9">
    <name type="scientific">Anaerotruncus colihominis</name>
    <dbReference type="NCBI Taxonomy" id="169435"/>
    <lineage>
        <taxon>Bacteria</taxon>
        <taxon>Bacillati</taxon>
        <taxon>Bacillota</taxon>
        <taxon>Clostridia</taxon>
        <taxon>Eubacteriales</taxon>
        <taxon>Oscillospiraceae</taxon>
        <taxon>Anaerotruncus</taxon>
    </lineage>
</organism>
<dbReference type="Gene3D" id="3.20.20.150">
    <property type="entry name" value="Divalent-metal-dependent TIM barrel enzymes"/>
    <property type="match status" value="1"/>
</dbReference>
<dbReference type="GO" id="GO:0005975">
    <property type="term" value="P:carbohydrate metabolic process"/>
    <property type="evidence" value="ECO:0007669"/>
    <property type="project" value="InterPro"/>
</dbReference>
<gene>
    <name evidence="8" type="ORF">D3Z39_11735</name>
</gene>
<reference evidence="8 9" key="1">
    <citation type="submission" date="2018-08" db="EMBL/GenBank/DDBJ databases">
        <title>Murine metabolic-syndrome-specific gut microbial biobank.</title>
        <authorList>
            <person name="Liu C."/>
        </authorList>
    </citation>
    <scope>NUCLEOTIDE SEQUENCE [LARGE SCALE GENOMIC DNA]</scope>
    <source>
        <strain evidence="8 9">X69</strain>
    </source>
</reference>
<evidence type="ECO:0000256" key="4">
    <source>
        <dbReference type="ARBA" id="ARBA00022723"/>
    </source>
</evidence>
<feature type="domain" description="Xylose isomerase-like TIM barrel" evidence="7">
    <location>
        <begin position="44"/>
        <end position="289"/>
    </location>
</feature>
<dbReference type="EMBL" id="QXWZ01000021">
    <property type="protein sequence ID" value="NBI79526.1"/>
    <property type="molecule type" value="Genomic_DNA"/>
</dbReference>
<evidence type="ECO:0000256" key="6">
    <source>
        <dbReference type="ARBA" id="ARBA00023277"/>
    </source>
</evidence>
<dbReference type="RefSeq" id="WP_160210274.1">
    <property type="nucleotide sequence ID" value="NZ_QXWZ01000021.1"/>
</dbReference>
<dbReference type="Pfam" id="PF01261">
    <property type="entry name" value="AP_endonuc_2"/>
    <property type="match status" value="1"/>
</dbReference>
<accession>A0A845RHK3</accession>
<evidence type="ECO:0000256" key="3">
    <source>
        <dbReference type="ARBA" id="ARBA00022490"/>
    </source>
</evidence>
<comment type="subcellular location">
    <subcellularLocation>
        <location evidence="1">Cytoplasm</location>
    </subcellularLocation>
</comment>
<keyword evidence="5 8" id="KW-0413">Isomerase</keyword>
<dbReference type="InterPro" id="IPR001998">
    <property type="entry name" value="Xylose_isomerase"/>
</dbReference>
<comment type="caution">
    <text evidence="8">The sequence shown here is derived from an EMBL/GenBank/DDBJ whole genome shotgun (WGS) entry which is preliminary data.</text>
</comment>
<dbReference type="SUPFAM" id="SSF51658">
    <property type="entry name" value="Xylose isomerase-like"/>
    <property type="match status" value="1"/>
</dbReference>
<evidence type="ECO:0000256" key="1">
    <source>
        <dbReference type="ARBA" id="ARBA00004496"/>
    </source>
</evidence>
<keyword evidence="6" id="KW-0119">Carbohydrate metabolism</keyword>
<dbReference type="OrthoDB" id="9801426at2"/>
<keyword evidence="3" id="KW-0963">Cytoplasm</keyword>
<keyword evidence="4" id="KW-0479">Metal-binding</keyword>
<dbReference type="PROSITE" id="PS51415">
    <property type="entry name" value="XYLOSE_ISOMERASE"/>
    <property type="match status" value="1"/>
</dbReference>
<sequence>MGKLKFACITGSMGNRCDRFMSCGYKEEISGDEKIKGLAETGVLEAVELCYDVDGCESDAAVVKARCEKYSVKVSGVNAPVTGEKAFKFGSLTNTDSEIRKRAIRYCKDSVDFAVAVGGEFVNVWMGQDGFDYVFQTDYTRQWNLLVEAVREICDYNPAMKIALEFKPREPRNRCILDSAGTTLLLAKDVGRPNVGLTVDFGHVFQSQGNIAQVIEMCANHGMLYNLHVNDNYGAWDDDMILGSVRYAEYIELCYSLRKIGYEGWTSVDIFPFREPAFRAAEESIRYMKLFDEAVDRIGFDKLTACINGTDATEAMRLMREAVFK</sequence>
<dbReference type="InterPro" id="IPR013022">
    <property type="entry name" value="Xyl_isomerase-like_TIM-brl"/>
</dbReference>
<dbReference type="AlphaFoldDB" id="A0A845RHK3"/>
<name>A0A845RHK3_9FIRM</name>
<dbReference type="InterPro" id="IPR050312">
    <property type="entry name" value="IolE/XylAMocC-like"/>
</dbReference>
<proteinExistence type="predicted"/>
<evidence type="ECO:0000313" key="9">
    <source>
        <dbReference type="Proteomes" id="UP000446348"/>
    </source>
</evidence>
<dbReference type="GO" id="GO:0009045">
    <property type="term" value="F:xylose isomerase activity"/>
    <property type="evidence" value="ECO:0007669"/>
    <property type="project" value="InterPro"/>
</dbReference>
<protein>
    <recommendedName>
        <fullName evidence="2">Xylose isomerase</fullName>
    </recommendedName>
</protein>
<dbReference type="InterPro" id="IPR036237">
    <property type="entry name" value="Xyl_isomerase-like_sf"/>
</dbReference>
<evidence type="ECO:0000256" key="2">
    <source>
        <dbReference type="ARBA" id="ARBA00018232"/>
    </source>
</evidence>
<evidence type="ECO:0000313" key="8">
    <source>
        <dbReference type="EMBL" id="NBI79526.1"/>
    </source>
</evidence>
<dbReference type="PANTHER" id="PTHR12110">
    <property type="entry name" value="HYDROXYPYRUVATE ISOMERASE"/>
    <property type="match status" value="1"/>
</dbReference>
<evidence type="ECO:0000259" key="7">
    <source>
        <dbReference type="Pfam" id="PF01261"/>
    </source>
</evidence>
<dbReference type="GO" id="GO:0046872">
    <property type="term" value="F:metal ion binding"/>
    <property type="evidence" value="ECO:0007669"/>
    <property type="project" value="UniProtKB-KW"/>
</dbReference>